<organism evidence="2 3">
    <name type="scientific">Leptospira limi</name>
    <dbReference type="NCBI Taxonomy" id="2950023"/>
    <lineage>
        <taxon>Bacteria</taxon>
        <taxon>Pseudomonadati</taxon>
        <taxon>Spirochaetota</taxon>
        <taxon>Spirochaetia</taxon>
        <taxon>Leptospirales</taxon>
        <taxon>Leptospiraceae</taxon>
        <taxon>Leptospira</taxon>
    </lineage>
</organism>
<evidence type="ECO:0000313" key="2">
    <source>
        <dbReference type="EMBL" id="MCW7462076.1"/>
    </source>
</evidence>
<dbReference type="Proteomes" id="UP001209737">
    <property type="component" value="Unassembled WGS sequence"/>
</dbReference>
<reference evidence="2 3" key="1">
    <citation type="submission" date="2022-06" db="EMBL/GenBank/DDBJ databases">
        <title>Leptospira isolates from biofilms formed at urban environments.</title>
        <authorList>
            <person name="Ribeiro P.S."/>
            <person name="Sousa T."/>
            <person name="Carvalho N."/>
            <person name="Aburjaile F."/>
            <person name="Neves F."/>
            <person name="Oliveira D."/>
            <person name="Blanco L."/>
            <person name="Lima J."/>
            <person name="Costa F."/>
            <person name="Brenig B."/>
            <person name="Soares S."/>
            <person name="Ramos R."/>
            <person name="Goes-Neto A."/>
            <person name="Matiuzzi M."/>
            <person name="Azevedo V."/>
            <person name="Ristow P."/>
        </authorList>
    </citation>
    <scope>NUCLEOTIDE SEQUENCE [LARGE SCALE GENOMIC DNA]</scope>
    <source>
        <strain evidence="2 3">VSF25</strain>
    </source>
</reference>
<feature type="transmembrane region" description="Helical" evidence="1">
    <location>
        <begin position="114"/>
        <end position="132"/>
    </location>
</feature>
<proteinExistence type="predicted"/>
<dbReference type="EMBL" id="JAMQPV010000001">
    <property type="protein sequence ID" value="MCW7462076.1"/>
    <property type="molecule type" value="Genomic_DNA"/>
</dbReference>
<feature type="transmembrane region" description="Helical" evidence="1">
    <location>
        <begin position="161"/>
        <end position="180"/>
    </location>
</feature>
<accession>A0ABT3LWH7</accession>
<keyword evidence="1" id="KW-0812">Transmembrane</keyword>
<feature type="transmembrane region" description="Helical" evidence="1">
    <location>
        <begin position="260"/>
        <end position="277"/>
    </location>
</feature>
<keyword evidence="3" id="KW-1185">Reference proteome</keyword>
<keyword evidence="1" id="KW-1133">Transmembrane helix</keyword>
<protein>
    <submittedName>
        <fullName evidence="2">Prenyltransferase</fullName>
    </submittedName>
</protein>
<gene>
    <name evidence="2" type="ORF">ND812_08230</name>
</gene>
<feature type="transmembrane region" description="Helical" evidence="1">
    <location>
        <begin position="228"/>
        <end position="248"/>
    </location>
</feature>
<comment type="caution">
    <text evidence="2">The sequence shown here is derived from an EMBL/GenBank/DDBJ whole genome shotgun (WGS) entry which is preliminary data.</text>
</comment>
<feature type="transmembrane region" description="Helical" evidence="1">
    <location>
        <begin position="12"/>
        <end position="35"/>
    </location>
</feature>
<feature type="transmembrane region" description="Helical" evidence="1">
    <location>
        <begin position="201"/>
        <end position="222"/>
    </location>
</feature>
<name>A0ABT3LWH7_9LEPT</name>
<evidence type="ECO:0000313" key="3">
    <source>
        <dbReference type="Proteomes" id="UP001209737"/>
    </source>
</evidence>
<keyword evidence="1" id="KW-0472">Membrane</keyword>
<sequence>MFRIKNINRASKGLFTFSYLSFDIVFSVFANLFFFRHYFQTKLNLSLVLLYLTSVWALYLTDHLWDARKEIAPLSLRSQFYLQNQSKIQWAIAILCLSALVFGFVWEWEFLRQNQTYLFCFLIVLVLVVKQLSPVPKEILVSVFYTWGILLPFSNAKGFPLIVVSFFLHVLANVLQTYQIDRERDKIQNTITLNLWLSPSLAKGLAILVFLSGFSFLCFGFGSQTIPFVFFSGMGLSYFWLGVTWYIFPKPSLQKLFSELSYLPMFLPPIIFFFSGLR</sequence>
<dbReference type="RefSeq" id="WP_265375058.1">
    <property type="nucleotide sequence ID" value="NZ_JAMQPV010000001.1"/>
</dbReference>
<feature type="transmembrane region" description="Helical" evidence="1">
    <location>
        <begin position="88"/>
        <end position="108"/>
    </location>
</feature>
<evidence type="ECO:0000256" key="1">
    <source>
        <dbReference type="SAM" id="Phobius"/>
    </source>
</evidence>